<gene>
    <name evidence="7" type="ORF">ABIC55_002729</name>
</gene>
<comment type="caution">
    <text evidence="7">The sequence shown here is derived from an EMBL/GenBank/DDBJ whole genome shotgun (WGS) entry which is preliminary data.</text>
</comment>
<dbReference type="Proteomes" id="UP001549104">
    <property type="component" value="Unassembled WGS sequence"/>
</dbReference>
<dbReference type="Gene3D" id="3.20.20.70">
    <property type="entry name" value="Aldolase class I"/>
    <property type="match status" value="1"/>
</dbReference>
<evidence type="ECO:0000313" key="8">
    <source>
        <dbReference type="Proteomes" id="UP001549104"/>
    </source>
</evidence>
<dbReference type="PANTHER" id="PTHR10578:SF143">
    <property type="entry name" value="FMN-DEPENDENT ALPHA-HYDROXY ACID DEHYDROGENASE PB1A11.03"/>
    <property type="match status" value="1"/>
</dbReference>
<keyword evidence="8" id="KW-1185">Reference proteome</keyword>
<comment type="catalytic activity">
    <reaction evidence="5">
        <text>(S)-lactate + O2 = pyruvate + H2O2</text>
        <dbReference type="Rhea" id="RHEA:55868"/>
        <dbReference type="ChEBI" id="CHEBI:15361"/>
        <dbReference type="ChEBI" id="CHEBI:15379"/>
        <dbReference type="ChEBI" id="CHEBI:16240"/>
        <dbReference type="ChEBI" id="CHEBI:16651"/>
    </reaction>
    <physiologicalReaction direction="left-to-right" evidence="5">
        <dbReference type="Rhea" id="RHEA:55869"/>
    </physiologicalReaction>
</comment>
<organism evidence="7 8">
    <name type="scientific">Sporosarcina psychrophila</name>
    <name type="common">Bacillus psychrophilus</name>
    <dbReference type="NCBI Taxonomy" id="1476"/>
    <lineage>
        <taxon>Bacteria</taxon>
        <taxon>Bacillati</taxon>
        <taxon>Bacillota</taxon>
        <taxon>Bacilli</taxon>
        <taxon>Bacillales</taxon>
        <taxon>Caryophanaceae</taxon>
        <taxon>Sporosarcina</taxon>
    </lineage>
</organism>
<sequence length="385" mass="41601">MTLTRNNDLLLQNITPDESFPVSFKELEAAAKEKMPAGAFGYIQSGAGGEETLRKNVSSFSKYSIVPRFLNDVSTLDTSVKLFGHTYPSPLLIAPVGMQKIAHEEGEIATAKAAATLGIPFIQSTVSGFSIEEVAEATGDSPKWFQLYWSSTNDEIGYSMVKRAEEAGFEAIVLTVDTVMMGWREEDVRNQYSPLKLGFGKANYETDPVFLSSIPTNDFDSIIQGILDNVYHPTLSWAKVMELKKRTSLPILLKGILHPEDAKLAIENGIDGIIVSNHGGRQLDGVITSIDALPAIVEAVGGEIPVLLDSGVRRGTDVVKALALGADAVLIGRPFVYGLAVDGQKGVEKVLENILQEMKVSISLSGVSALKDLRNLLTTNTPKAF</sequence>
<feature type="domain" description="FMN hydroxy acid dehydrogenase" evidence="6">
    <location>
        <begin position="16"/>
        <end position="383"/>
    </location>
</feature>
<evidence type="ECO:0000256" key="4">
    <source>
        <dbReference type="ARBA" id="ARBA00029513"/>
    </source>
</evidence>
<keyword evidence="2" id="KW-0560">Oxidoreductase</keyword>
<dbReference type="Pfam" id="PF01070">
    <property type="entry name" value="FMN_dh"/>
    <property type="match status" value="1"/>
</dbReference>
<protein>
    <recommendedName>
        <fullName evidence="4">L-lactate oxidase</fullName>
    </recommendedName>
</protein>
<dbReference type="InterPro" id="IPR008259">
    <property type="entry name" value="FMN_hydac_DH_AS"/>
</dbReference>
<evidence type="ECO:0000256" key="5">
    <source>
        <dbReference type="ARBA" id="ARBA00048754"/>
    </source>
</evidence>
<evidence type="ECO:0000256" key="3">
    <source>
        <dbReference type="ARBA" id="ARBA00024042"/>
    </source>
</evidence>
<dbReference type="InterPro" id="IPR037396">
    <property type="entry name" value="FMN_HAD"/>
</dbReference>
<name>A0ABV2K984_SPOPS</name>
<dbReference type="SUPFAM" id="SSF51395">
    <property type="entry name" value="FMN-linked oxidoreductases"/>
    <property type="match status" value="1"/>
</dbReference>
<dbReference type="PROSITE" id="PS00557">
    <property type="entry name" value="FMN_HYDROXY_ACID_DH_1"/>
    <property type="match status" value="1"/>
</dbReference>
<dbReference type="InterPro" id="IPR000262">
    <property type="entry name" value="FMN-dep_DH"/>
</dbReference>
<dbReference type="InterPro" id="IPR013785">
    <property type="entry name" value="Aldolase_TIM"/>
</dbReference>
<dbReference type="EMBL" id="JBEPME010000003">
    <property type="protein sequence ID" value="MET3657642.1"/>
    <property type="molecule type" value="Genomic_DNA"/>
</dbReference>
<proteinExistence type="inferred from homology"/>
<comment type="cofactor">
    <cofactor evidence="1">
        <name>FMN</name>
        <dbReference type="ChEBI" id="CHEBI:58210"/>
    </cofactor>
</comment>
<dbReference type="PIRSF" id="PIRSF000138">
    <property type="entry name" value="Al-hdrx_acd_dh"/>
    <property type="match status" value="1"/>
</dbReference>
<evidence type="ECO:0000259" key="6">
    <source>
        <dbReference type="PROSITE" id="PS51349"/>
    </source>
</evidence>
<evidence type="ECO:0000313" key="7">
    <source>
        <dbReference type="EMBL" id="MET3657642.1"/>
    </source>
</evidence>
<comment type="similarity">
    <text evidence="3">Belongs to the FMN-dependent alpha-hydroxy acid dehydrogenase family.</text>
</comment>
<evidence type="ECO:0000256" key="2">
    <source>
        <dbReference type="ARBA" id="ARBA00023002"/>
    </source>
</evidence>
<accession>A0ABV2K984</accession>
<dbReference type="PANTHER" id="PTHR10578">
    <property type="entry name" value="S -2-HYDROXY-ACID OXIDASE-RELATED"/>
    <property type="match status" value="1"/>
</dbReference>
<reference evidence="7 8" key="1">
    <citation type="submission" date="2024-06" db="EMBL/GenBank/DDBJ databases">
        <title>Sorghum-associated microbial communities from plants grown in Nebraska, USA.</title>
        <authorList>
            <person name="Schachtman D."/>
        </authorList>
    </citation>
    <scope>NUCLEOTIDE SEQUENCE [LARGE SCALE GENOMIC DNA]</scope>
    <source>
        <strain evidence="7 8">1288</strain>
    </source>
</reference>
<evidence type="ECO:0000256" key="1">
    <source>
        <dbReference type="ARBA" id="ARBA00001917"/>
    </source>
</evidence>
<dbReference type="InterPro" id="IPR012133">
    <property type="entry name" value="Alpha-hydoxy_acid_DH_FMN"/>
</dbReference>
<dbReference type="PROSITE" id="PS51349">
    <property type="entry name" value="FMN_HYDROXY_ACID_DH_2"/>
    <property type="match status" value="1"/>
</dbReference>
<dbReference type="RefSeq" id="WP_342539335.1">
    <property type="nucleotide sequence ID" value="NZ_JBEPME010000003.1"/>
</dbReference>